<dbReference type="Proteomes" id="UP000027265">
    <property type="component" value="Unassembled WGS sequence"/>
</dbReference>
<dbReference type="AlphaFoldDB" id="A0A067Q768"/>
<name>A0A067Q768_9AGAM</name>
<gene>
    <name evidence="2" type="ORF">JAAARDRAFT_358971</name>
</gene>
<evidence type="ECO:0000313" key="3">
    <source>
        <dbReference type="Proteomes" id="UP000027265"/>
    </source>
</evidence>
<sequence length="306" mass="33518">MAPSTDPKLQGSDSEKPPIFMLTLPTPDLLSMATFPPSLGSTPLASAANMASPLPQPIPTCNSGMHGGPSLPLLASCDTCGGDMNSLSPCRSCEKVWLASRMWPRYQGERNEVWWTPAQHPGPSTILRTRRICNDLCDLAKPTADLPTSGNLNHCHQSRFQGFGITPSPPKSSRCGQQTYHNDLLTPTWVSDRNRQSRFREIGITPSSSAASQCSSPFPEVPEHPDVAGNRPRTATPLQPDAGLQSLWADIKKLFFKYRTSVDDSTSRRLTTPLPSDLTRELCSALLYAQPNNPITTTITRHRRTN</sequence>
<dbReference type="EMBL" id="KL197710">
    <property type="protein sequence ID" value="KDQ62893.1"/>
    <property type="molecule type" value="Genomic_DNA"/>
</dbReference>
<evidence type="ECO:0000313" key="2">
    <source>
        <dbReference type="EMBL" id="KDQ62893.1"/>
    </source>
</evidence>
<feature type="region of interest" description="Disordered" evidence="1">
    <location>
        <begin position="203"/>
        <end position="240"/>
    </location>
</feature>
<dbReference type="HOGENOM" id="CLU_909315_0_0_1"/>
<dbReference type="InParanoid" id="A0A067Q768"/>
<feature type="compositionally biased region" description="Low complexity" evidence="1">
    <location>
        <begin position="207"/>
        <end position="216"/>
    </location>
</feature>
<keyword evidence="3" id="KW-1185">Reference proteome</keyword>
<protein>
    <submittedName>
        <fullName evidence="2">Uncharacterized protein</fullName>
    </submittedName>
</protein>
<evidence type="ECO:0000256" key="1">
    <source>
        <dbReference type="SAM" id="MobiDB-lite"/>
    </source>
</evidence>
<proteinExistence type="predicted"/>
<accession>A0A067Q768</accession>
<dbReference type="OrthoDB" id="2954746at2759"/>
<organism evidence="2 3">
    <name type="scientific">Jaapia argillacea MUCL 33604</name>
    <dbReference type="NCBI Taxonomy" id="933084"/>
    <lineage>
        <taxon>Eukaryota</taxon>
        <taxon>Fungi</taxon>
        <taxon>Dikarya</taxon>
        <taxon>Basidiomycota</taxon>
        <taxon>Agaricomycotina</taxon>
        <taxon>Agaricomycetes</taxon>
        <taxon>Agaricomycetidae</taxon>
        <taxon>Jaapiales</taxon>
        <taxon>Jaapiaceae</taxon>
        <taxon>Jaapia</taxon>
    </lineage>
</organism>
<reference evidence="3" key="1">
    <citation type="journal article" date="2014" name="Proc. Natl. Acad. Sci. U.S.A.">
        <title>Extensive sampling of basidiomycete genomes demonstrates inadequacy of the white-rot/brown-rot paradigm for wood decay fungi.</title>
        <authorList>
            <person name="Riley R."/>
            <person name="Salamov A.A."/>
            <person name="Brown D.W."/>
            <person name="Nagy L.G."/>
            <person name="Floudas D."/>
            <person name="Held B.W."/>
            <person name="Levasseur A."/>
            <person name="Lombard V."/>
            <person name="Morin E."/>
            <person name="Otillar R."/>
            <person name="Lindquist E.A."/>
            <person name="Sun H."/>
            <person name="LaButti K.M."/>
            <person name="Schmutz J."/>
            <person name="Jabbour D."/>
            <person name="Luo H."/>
            <person name="Baker S.E."/>
            <person name="Pisabarro A.G."/>
            <person name="Walton J.D."/>
            <person name="Blanchette R.A."/>
            <person name="Henrissat B."/>
            <person name="Martin F."/>
            <person name="Cullen D."/>
            <person name="Hibbett D.S."/>
            <person name="Grigoriev I.V."/>
        </authorList>
    </citation>
    <scope>NUCLEOTIDE SEQUENCE [LARGE SCALE GENOMIC DNA]</scope>
    <source>
        <strain evidence="3">MUCL 33604</strain>
    </source>
</reference>